<dbReference type="InterPro" id="IPR021827">
    <property type="entry name" value="Nup186/Nup192/Nup205"/>
</dbReference>
<accession>A0A9Q1KVK6</accession>
<feature type="compositionally biased region" description="Basic and acidic residues" evidence="2">
    <location>
        <begin position="67"/>
        <end position="85"/>
    </location>
</feature>
<evidence type="ECO:0000313" key="4">
    <source>
        <dbReference type="Proteomes" id="UP001153076"/>
    </source>
</evidence>
<dbReference type="EMBL" id="JAKOGI010000019">
    <property type="protein sequence ID" value="KAJ8449875.1"/>
    <property type="molecule type" value="Genomic_DNA"/>
</dbReference>
<keyword evidence="4" id="KW-1185">Reference proteome</keyword>
<evidence type="ECO:0000256" key="1">
    <source>
        <dbReference type="SAM" id="Coils"/>
    </source>
</evidence>
<dbReference type="Proteomes" id="UP001153076">
    <property type="component" value="Unassembled WGS sequence"/>
</dbReference>
<feature type="coiled-coil region" evidence="1">
    <location>
        <begin position="262"/>
        <end position="292"/>
    </location>
</feature>
<proteinExistence type="predicted"/>
<evidence type="ECO:0008006" key="5">
    <source>
        <dbReference type="Google" id="ProtNLM"/>
    </source>
</evidence>
<evidence type="ECO:0000256" key="2">
    <source>
        <dbReference type="SAM" id="MobiDB-lite"/>
    </source>
</evidence>
<feature type="region of interest" description="Disordered" evidence="2">
    <location>
        <begin position="38"/>
        <end position="184"/>
    </location>
</feature>
<dbReference type="PANTHER" id="PTHR31344:SF11">
    <property type="entry name" value="NUCLEOLAR PROTEIN GAR2-LIKE PROTEIN"/>
    <property type="match status" value="1"/>
</dbReference>
<feature type="compositionally biased region" description="Basic and acidic residues" evidence="2">
    <location>
        <begin position="1"/>
        <end position="17"/>
    </location>
</feature>
<dbReference type="PANTHER" id="PTHR31344">
    <property type="entry name" value="NUCLEAR PORE COMPLEX PROTEIN NUP205"/>
    <property type="match status" value="1"/>
</dbReference>
<dbReference type="GO" id="GO:0005643">
    <property type="term" value="C:nuclear pore"/>
    <property type="evidence" value="ECO:0007669"/>
    <property type="project" value="InterPro"/>
</dbReference>
<dbReference type="AlphaFoldDB" id="A0A9Q1KVK6"/>
<protein>
    <recommendedName>
        <fullName evidence="5">Dilute domain-containing protein</fullName>
    </recommendedName>
</protein>
<name>A0A9Q1KVK6_9CARY</name>
<reference evidence="3" key="1">
    <citation type="submission" date="2022-04" db="EMBL/GenBank/DDBJ databases">
        <title>Carnegiea gigantea Genome sequencing and assembly v2.</title>
        <authorList>
            <person name="Copetti D."/>
            <person name="Sanderson M.J."/>
            <person name="Burquez A."/>
            <person name="Wojciechowski M.F."/>
        </authorList>
    </citation>
    <scope>NUCLEOTIDE SEQUENCE</scope>
    <source>
        <strain evidence="3">SGP5-SGP5p</strain>
        <tissue evidence="3">Aerial part</tissue>
    </source>
</reference>
<organism evidence="3 4">
    <name type="scientific">Carnegiea gigantea</name>
    <dbReference type="NCBI Taxonomy" id="171969"/>
    <lineage>
        <taxon>Eukaryota</taxon>
        <taxon>Viridiplantae</taxon>
        <taxon>Streptophyta</taxon>
        <taxon>Embryophyta</taxon>
        <taxon>Tracheophyta</taxon>
        <taxon>Spermatophyta</taxon>
        <taxon>Magnoliopsida</taxon>
        <taxon>eudicotyledons</taxon>
        <taxon>Gunneridae</taxon>
        <taxon>Pentapetalae</taxon>
        <taxon>Caryophyllales</taxon>
        <taxon>Cactineae</taxon>
        <taxon>Cactaceae</taxon>
        <taxon>Cactoideae</taxon>
        <taxon>Echinocereeae</taxon>
        <taxon>Carnegiea</taxon>
    </lineage>
</organism>
<comment type="caution">
    <text evidence="3">The sequence shown here is derived from an EMBL/GenBank/DDBJ whole genome shotgun (WGS) entry which is preliminary data.</text>
</comment>
<feature type="region of interest" description="Disordered" evidence="2">
    <location>
        <begin position="1"/>
        <end position="20"/>
    </location>
</feature>
<gene>
    <name evidence="3" type="ORF">Cgig2_001531</name>
</gene>
<feature type="compositionally biased region" description="Polar residues" evidence="2">
    <location>
        <begin position="53"/>
        <end position="66"/>
    </location>
</feature>
<sequence length="784" mass="87065">MRDFEKKKIQTDNEIKQSVRAPSRGYKVLEENGRKLLNAKETQSKVSRDKQDSSVVNDMNVGTQPSEVKENMVRHHLDDVHRWEDALQSPKGHGTTDGDKDDDLEDQPRDFSKDNQQVNGDDLDVESLEDTSSPHGDQQVDDKAEKSSSIPKKVSKRGSSELPLHKLIARRDHERNKSNVTQSHSLLKKPLKANIPRGLTHEASENNKHIGTTVHPLLQSFSGIDSKPAEEANHEMFHEATDGAKSTENDDGNVGTGAVDTRTALKEEVKSLEKRVEKLEEELREVAALEISLYSVISDHGSSAHKVHTPARRLSRLYIHACKHCTPSKRATIARSMVSGLILVARTCGNDVARLTFWLSNTIILREIISQALGILHQPSTASILETNASGNASETDVSTVESKGNSGYKQVIFEDWQETSTLTAALLKIESWIFSRVVESVWWQALTPNMVSPVEDLIDQKSMESLLSPTLGDHQQGTVSVELWENAFQGAFQRLCPVRAAGHKCGCLPVLARMVMEQCVARLDVAMFNAILRESEHQIPTNPVSDPIVDSRVLPIPAGELSFGSGARLKNAVGDWSRWLSNSLDMDTGNLLKDNHSSTEDDHHQPTIKHTNMKCFRLLNELSELLMLPKYMLVDRSVCPSINLSVIKRVLCNFCPDEFCPDGVPGEVLEALNAESFVEKLVADPVVSFPYAAAAVVYFPPSPECVSEKVAEARGRPGHERSVSMEQLYTSDEELDDLDFPLTSFVERSSSSAPLNGELDLKFKDETGFGNARYELLRTVWST</sequence>
<dbReference type="OrthoDB" id="20172at2759"/>
<feature type="compositionally biased region" description="Basic and acidic residues" evidence="2">
    <location>
        <begin position="42"/>
        <end position="52"/>
    </location>
</feature>
<keyword evidence="1" id="KW-0175">Coiled coil</keyword>
<evidence type="ECO:0000313" key="3">
    <source>
        <dbReference type="EMBL" id="KAJ8449875.1"/>
    </source>
</evidence>